<organism evidence="1 2">
    <name type="scientific">Microbacterium phycohabitans</name>
    <dbReference type="NCBI Taxonomy" id="3075993"/>
    <lineage>
        <taxon>Bacteria</taxon>
        <taxon>Bacillati</taxon>
        <taxon>Actinomycetota</taxon>
        <taxon>Actinomycetes</taxon>
        <taxon>Micrococcales</taxon>
        <taxon>Microbacteriaceae</taxon>
        <taxon>Microbacterium</taxon>
    </lineage>
</organism>
<reference evidence="1 2" key="1">
    <citation type="submission" date="2023-09" db="EMBL/GenBank/DDBJ databases">
        <title>Microbacterium fusihabitans sp. nov., Microbacterium phycihabitans sp. nov., and Microbacterium cervinum sp. nov., isolated from dried seaweeds of beach.</title>
        <authorList>
            <person name="Lee S.D."/>
        </authorList>
    </citation>
    <scope>NUCLEOTIDE SEQUENCE [LARGE SCALE GENOMIC DNA]</scope>
    <source>
        <strain evidence="1 2">KSW2-29</strain>
    </source>
</reference>
<name>A0ABU3SQA3_9MICO</name>
<evidence type="ECO:0000313" key="1">
    <source>
        <dbReference type="EMBL" id="MDU0346751.1"/>
    </source>
</evidence>
<gene>
    <name evidence="1" type="ORF">RWH44_13695</name>
</gene>
<dbReference type="RefSeq" id="WP_316005004.1">
    <property type="nucleotide sequence ID" value="NZ_JAWDIT010000005.1"/>
</dbReference>
<comment type="caution">
    <text evidence="1">The sequence shown here is derived from an EMBL/GenBank/DDBJ whole genome shotgun (WGS) entry which is preliminary data.</text>
</comment>
<dbReference type="Proteomes" id="UP001261125">
    <property type="component" value="Unassembled WGS sequence"/>
</dbReference>
<proteinExistence type="predicted"/>
<evidence type="ECO:0000313" key="2">
    <source>
        <dbReference type="Proteomes" id="UP001261125"/>
    </source>
</evidence>
<accession>A0ABU3SQA3</accession>
<protein>
    <submittedName>
        <fullName evidence="1">Peptidase inhibitor family I36 protein</fullName>
    </submittedName>
</protein>
<dbReference type="EMBL" id="JAWDIT010000005">
    <property type="protein sequence ID" value="MDU0346751.1"/>
    <property type="molecule type" value="Genomic_DNA"/>
</dbReference>
<keyword evidence="2" id="KW-1185">Reference proteome</keyword>
<sequence>MSRTDDPSAELHPDVAAALAEVPGGVVIDARHAVWPELGMSIDVPAEDNKAVGSCATGNVCAFSGSGLSGTRVSWSTCGTYAPGITVRSIANARSAGYAQARSSSGSVLATAIAGSSANVSGAVADVRCVS</sequence>